<reference evidence="2 3" key="1">
    <citation type="submission" date="2023-08" db="EMBL/GenBank/DDBJ databases">
        <title>Black Yeasts Isolated from many extreme environments.</title>
        <authorList>
            <person name="Coleine C."/>
            <person name="Stajich J.E."/>
            <person name="Selbmann L."/>
        </authorList>
    </citation>
    <scope>NUCLEOTIDE SEQUENCE [LARGE SCALE GENOMIC DNA]</scope>
    <source>
        <strain evidence="2 3">CCFEE 5910</strain>
    </source>
</reference>
<accession>A0AAN7SEM9</accession>
<name>A0AAN7SEM9_9EURO</name>
<dbReference type="Proteomes" id="UP001309876">
    <property type="component" value="Unassembled WGS sequence"/>
</dbReference>
<gene>
    <name evidence="2" type="ORF">LTR05_008649</name>
</gene>
<keyword evidence="3" id="KW-1185">Reference proteome</keyword>
<feature type="compositionally biased region" description="Pro residues" evidence="1">
    <location>
        <begin position="228"/>
        <end position="241"/>
    </location>
</feature>
<feature type="region of interest" description="Disordered" evidence="1">
    <location>
        <begin position="211"/>
        <end position="252"/>
    </location>
</feature>
<comment type="caution">
    <text evidence="2">The sequence shown here is derived from an EMBL/GenBank/DDBJ whole genome shotgun (WGS) entry which is preliminary data.</text>
</comment>
<dbReference type="EMBL" id="JAVRRJ010000015">
    <property type="protein sequence ID" value="KAK5080400.1"/>
    <property type="molecule type" value="Genomic_DNA"/>
</dbReference>
<dbReference type="AlphaFoldDB" id="A0AAN7SEM9"/>
<protein>
    <submittedName>
        <fullName evidence="2">Uncharacterized protein</fullName>
    </submittedName>
</protein>
<organism evidence="2 3">
    <name type="scientific">Lithohypha guttulata</name>
    <dbReference type="NCBI Taxonomy" id="1690604"/>
    <lineage>
        <taxon>Eukaryota</taxon>
        <taxon>Fungi</taxon>
        <taxon>Dikarya</taxon>
        <taxon>Ascomycota</taxon>
        <taxon>Pezizomycotina</taxon>
        <taxon>Eurotiomycetes</taxon>
        <taxon>Chaetothyriomycetidae</taxon>
        <taxon>Chaetothyriales</taxon>
        <taxon>Trichomeriaceae</taxon>
        <taxon>Lithohypha</taxon>
    </lineage>
</organism>
<evidence type="ECO:0000313" key="3">
    <source>
        <dbReference type="Proteomes" id="UP001309876"/>
    </source>
</evidence>
<evidence type="ECO:0000256" key="1">
    <source>
        <dbReference type="SAM" id="MobiDB-lite"/>
    </source>
</evidence>
<proteinExistence type="predicted"/>
<feature type="region of interest" description="Disordered" evidence="1">
    <location>
        <begin position="76"/>
        <end position="101"/>
    </location>
</feature>
<sequence>MPTLDEWVRGVRRPYRPFYRRHRVSPEDYLAKQRIILLSELPEDHRLRSRTKPYSGVLLQTSAAVPGVRREAFSDEELRELKRRRRPGDKGSDPDDANGYLQRSQLVQMWNADYGKEEQWAEYDSAQSTMEERKEYSGLPEEVFESPYEIERKRKRIVSHTYQKPLRVKYSNYDEEEVELEEGEIFDDLSAVERIERQNERLRAENEALRAALDNGRRTDNNSTSSPEHPPSPPASSPASPPESDNEDVHGFHDNHDWVVFAGRGRYHSDSVSDLEVEIAGPDDERDDDMFFQMGDIEEEVGEPGSRPHGT</sequence>
<evidence type="ECO:0000313" key="2">
    <source>
        <dbReference type="EMBL" id="KAK5080400.1"/>
    </source>
</evidence>